<feature type="coiled-coil region" evidence="1">
    <location>
        <begin position="200"/>
        <end position="232"/>
    </location>
</feature>
<organism evidence="2 3">
    <name type="scientific">Frankliniella occidentalis</name>
    <name type="common">Western flower thrips</name>
    <name type="synonym">Euthrips occidentalis</name>
    <dbReference type="NCBI Taxonomy" id="133901"/>
    <lineage>
        <taxon>Eukaryota</taxon>
        <taxon>Metazoa</taxon>
        <taxon>Ecdysozoa</taxon>
        <taxon>Arthropoda</taxon>
        <taxon>Hexapoda</taxon>
        <taxon>Insecta</taxon>
        <taxon>Pterygota</taxon>
        <taxon>Neoptera</taxon>
        <taxon>Paraneoptera</taxon>
        <taxon>Thysanoptera</taxon>
        <taxon>Terebrantia</taxon>
        <taxon>Thripoidea</taxon>
        <taxon>Thripidae</taxon>
        <taxon>Frankliniella</taxon>
    </lineage>
</organism>
<dbReference type="InterPro" id="IPR031974">
    <property type="entry name" value="PDCD7"/>
</dbReference>
<sequence length="435" mass="49951">MKCIFMKIKVKSASIFMKMDINNPLPPGEGMPSGQNEIGHLFHAGHSYGNSYNRPPPFWRPPPPPPQLCGYGPRPFPFAPFHPFGCVPPMFNVPPPLTSSEQSSVTPSTNEDKAWLQNWLQFRPLKEQHKIAPQEGLSISAAQSKLRHWIETLKDLKDNYDHLHKIVSLPAKEWSDVWSTVAVKKLEISKLMNSFNGKALENLRRKHVKQVNKRTRLKRRQAEQKKEVYLAQLRCQRLHQKADAWLADMQLTVDRARKDEKLKKEADSVLSEVTRRQSDGRRQVALLEALQKLHQARLQDIEARGNKLCGEEKQAASHSTKVLNHLLTLWSKKMEEYAKEEHALRVMLEESAAKQSDLEIQNTRHILTEWEKCLFGPDSADSLFDINTLVSIRHAWDQYMVPEGLVVPMASTIPVGWVLPTTPSSSEWQQYLFKK</sequence>
<keyword evidence="1" id="KW-0175">Coiled coil</keyword>
<name>A0A6J1S6Y7_FRAOC</name>
<gene>
    <name evidence="3" type="primary">LOC113205521</name>
</gene>
<dbReference type="InterPro" id="IPR052831">
    <property type="entry name" value="Apoptosis_promoter"/>
</dbReference>
<dbReference type="Proteomes" id="UP000504606">
    <property type="component" value="Unplaced"/>
</dbReference>
<evidence type="ECO:0000313" key="3">
    <source>
        <dbReference type="RefSeq" id="XP_026276974.1"/>
    </source>
</evidence>
<protein>
    <submittedName>
        <fullName evidence="3">Programmed cell death protein 7</fullName>
    </submittedName>
</protein>
<keyword evidence="2" id="KW-1185">Reference proteome</keyword>
<dbReference type="Pfam" id="PF16021">
    <property type="entry name" value="PDCD7"/>
    <property type="match status" value="1"/>
</dbReference>
<evidence type="ECO:0000256" key="1">
    <source>
        <dbReference type="SAM" id="Coils"/>
    </source>
</evidence>
<dbReference type="GeneID" id="113205521"/>
<dbReference type="KEGG" id="foc:113205521"/>
<reference evidence="3" key="1">
    <citation type="submission" date="2025-08" db="UniProtKB">
        <authorList>
            <consortium name="RefSeq"/>
        </authorList>
    </citation>
    <scope>IDENTIFICATION</scope>
    <source>
        <tissue evidence="3">Whole organism</tissue>
    </source>
</reference>
<dbReference type="PANTHER" id="PTHR48190">
    <property type="entry name" value="PROGRAMMED CELL DEATH PROTEIN 7"/>
    <property type="match status" value="1"/>
</dbReference>
<dbReference type="AlphaFoldDB" id="A0A6J1S6Y7"/>
<accession>A0A6J1S6Y7</accession>
<proteinExistence type="predicted"/>
<dbReference type="PANTHER" id="PTHR48190:SF2">
    <property type="entry name" value="PROGRAMMED CELL DEATH PROTEIN 7"/>
    <property type="match status" value="1"/>
</dbReference>
<evidence type="ECO:0000313" key="2">
    <source>
        <dbReference type="Proteomes" id="UP000504606"/>
    </source>
</evidence>
<dbReference type="RefSeq" id="XP_026276974.1">
    <property type="nucleotide sequence ID" value="XM_026421189.2"/>
</dbReference>
<dbReference type="GO" id="GO:0005689">
    <property type="term" value="C:U12-type spliceosomal complex"/>
    <property type="evidence" value="ECO:0007669"/>
    <property type="project" value="TreeGrafter"/>
</dbReference>
<dbReference type="OrthoDB" id="2289628at2759"/>